<dbReference type="Proteomes" id="UP000734854">
    <property type="component" value="Unassembled WGS sequence"/>
</dbReference>
<comment type="caution">
    <text evidence="2">The sequence shown here is derived from an EMBL/GenBank/DDBJ whole genome shotgun (WGS) entry which is preliminary data.</text>
</comment>
<feature type="compositionally biased region" description="Basic and acidic residues" evidence="1">
    <location>
        <begin position="35"/>
        <end position="47"/>
    </location>
</feature>
<dbReference type="Pfam" id="PF04398">
    <property type="entry name" value="DUF538"/>
    <property type="match status" value="1"/>
</dbReference>
<name>A0A8J5EWN8_ZINOF</name>
<sequence>MKRGDTTPHPRRGPGRPRKPPIESVEAEPVEYEADSVRDPTEVEIDSRAQTPQVPMRDPGFQPQWVPPTLPPVAPTPAATSWTKDRDRIPLLARSVKDHITLFYGVPDPSVARSWLGNVEDTFEYLSLTAQSSASLSNSSIVYDILQEYNLPPGILPDTVKSFSVASNGYFVIDLYGECYVDFKYVIYYGPRVSGFLGYVSVSNLEGVQIRSYLIWYGVSYIKVGLPYSDFVYIQFGWVTRKIDID</sequence>
<evidence type="ECO:0000313" key="2">
    <source>
        <dbReference type="EMBL" id="KAG6475826.1"/>
    </source>
</evidence>
<dbReference type="InterPro" id="IPR007493">
    <property type="entry name" value="DUF538"/>
</dbReference>
<feature type="compositionally biased region" description="Acidic residues" evidence="1">
    <location>
        <begin position="25"/>
        <end position="34"/>
    </location>
</feature>
<feature type="compositionally biased region" description="Basic residues" evidence="1">
    <location>
        <begin position="9"/>
        <end position="19"/>
    </location>
</feature>
<evidence type="ECO:0000256" key="1">
    <source>
        <dbReference type="SAM" id="MobiDB-lite"/>
    </source>
</evidence>
<dbReference type="Gene3D" id="2.30.240.10">
    <property type="entry name" value="At5g01610-like"/>
    <property type="match status" value="1"/>
</dbReference>
<gene>
    <name evidence="2" type="ORF">ZIOFF_065055</name>
</gene>
<organism evidence="2 3">
    <name type="scientific">Zingiber officinale</name>
    <name type="common">Ginger</name>
    <name type="synonym">Amomum zingiber</name>
    <dbReference type="NCBI Taxonomy" id="94328"/>
    <lineage>
        <taxon>Eukaryota</taxon>
        <taxon>Viridiplantae</taxon>
        <taxon>Streptophyta</taxon>
        <taxon>Embryophyta</taxon>
        <taxon>Tracheophyta</taxon>
        <taxon>Spermatophyta</taxon>
        <taxon>Magnoliopsida</taxon>
        <taxon>Liliopsida</taxon>
        <taxon>Zingiberales</taxon>
        <taxon>Zingiberaceae</taxon>
        <taxon>Zingiber</taxon>
    </lineage>
</organism>
<dbReference type="InterPro" id="IPR036758">
    <property type="entry name" value="At5g01610-like"/>
</dbReference>
<reference evidence="2 3" key="1">
    <citation type="submission" date="2020-08" db="EMBL/GenBank/DDBJ databases">
        <title>Plant Genome Project.</title>
        <authorList>
            <person name="Zhang R.-G."/>
        </authorList>
    </citation>
    <scope>NUCLEOTIDE SEQUENCE [LARGE SCALE GENOMIC DNA]</scope>
    <source>
        <tissue evidence="2">Rhizome</tissue>
    </source>
</reference>
<accession>A0A8J5EWN8</accession>
<protein>
    <submittedName>
        <fullName evidence="2">Uncharacterized protein</fullName>
    </submittedName>
</protein>
<dbReference type="PANTHER" id="PTHR31676:SF71">
    <property type="entry name" value="EXPRESSED PROTEIN"/>
    <property type="match status" value="1"/>
</dbReference>
<dbReference type="PANTHER" id="PTHR31676">
    <property type="entry name" value="T31J12.3 PROTEIN-RELATED"/>
    <property type="match status" value="1"/>
</dbReference>
<dbReference type="AlphaFoldDB" id="A0A8J5EWN8"/>
<dbReference type="EMBL" id="JACMSC010000018">
    <property type="protein sequence ID" value="KAG6475826.1"/>
    <property type="molecule type" value="Genomic_DNA"/>
</dbReference>
<evidence type="ECO:0000313" key="3">
    <source>
        <dbReference type="Proteomes" id="UP000734854"/>
    </source>
</evidence>
<proteinExistence type="predicted"/>
<dbReference type="SUPFAM" id="SSF141562">
    <property type="entry name" value="At5g01610-like"/>
    <property type="match status" value="1"/>
</dbReference>
<keyword evidence="3" id="KW-1185">Reference proteome</keyword>
<feature type="region of interest" description="Disordered" evidence="1">
    <location>
        <begin position="1"/>
        <end position="58"/>
    </location>
</feature>